<dbReference type="Pfam" id="PF07992">
    <property type="entry name" value="Pyr_redox_2"/>
    <property type="match status" value="1"/>
</dbReference>
<evidence type="ECO:0000313" key="5">
    <source>
        <dbReference type="Proteomes" id="UP001477672"/>
    </source>
</evidence>
<keyword evidence="1" id="KW-0285">Flavoprotein</keyword>
<dbReference type="PANTHER" id="PTHR48105">
    <property type="entry name" value="THIOREDOXIN REDUCTASE 1-RELATED-RELATED"/>
    <property type="match status" value="1"/>
</dbReference>
<keyword evidence="2" id="KW-0560">Oxidoreductase</keyword>
<evidence type="ECO:0000313" key="4">
    <source>
        <dbReference type="EMBL" id="MEQ2519707.1"/>
    </source>
</evidence>
<organism evidence="4 5">
    <name type="scientific">Ruthenibacterium intestinale</name>
    <dbReference type="NCBI Taxonomy" id="3133163"/>
    <lineage>
        <taxon>Bacteria</taxon>
        <taxon>Bacillati</taxon>
        <taxon>Bacillota</taxon>
        <taxon>Clostridia</taxon>
        <taxon>Eubacteriales</taxon>
        <taxon>Oscillospiraceae</taxon>
        <taxon>Ruthenibacterium</taxon>
    </lineage>
</organism>
<comment type="caution">
    <text evidence="4">The sequence shown here is derived from an EMBL/GenBank/DDBJ whole genome shotgun (WGS) entry which is preliminary data.</text>
</comment>
<evidence type="ECO:0000259" key="3">
    <source>
        <dbReference type="Pfam" id="PF07992"/>
    </source>
</evidence>
<dbReference type="SUPFAM" id="SSF51905">
    <property type="entry name" value="FAD/NAD(P)-binding domain"/>
    <property type="match status" value="1"/>
</dbReference>
<proteinExistence type="predicted"/>
<gene>
    <name evidence="4" type="ORF">WMO24_04575</name>
</gene>
<dbReference type="RefSeq" id="WP_349215141.1">
    <property type="nucleotide sequence ID" value="NZ_JBBMFA010000065.1"/>
</dbReference>
<dbReference type="InterPro" id="IPR050097">
    <property type="entry name" value="Ferredoxin-NADP_redctase_2"/>
</dbReference>
<sequence length="285" mass="29857">MEKVWDCIVIGAGPAGLSAAVNLRQRGKEPLVLSAGDNLLRKAERVDNYLGMPGLTGGEMMDRFTDHARQLGVEVRLAQVGNVMPLGDTFLVNAGGEILTARSVILACGVSKARAVPGEEEFLGRGVSYCATCDGMLYRDRDVAVWGLGPNAPEEADFLASIGCRVHYIAAKKPPHLADGIPFLEGRLEAVEGSQTVERVRVGGSIVPVTGVFILRASVPAGALVPGLPLTEDGYVCVDRRQCTEIPGLFAAGDMAGQPLQVAKAVGEGLTAGLACAEYLDGASR</sequence>
<dbReference type="EMBL" id="JBBMFA010000065">
    <property type="protein sequence ID" value="MEQ2519707.1"/>
    <property type="molecule type" value="Genomic_DNA"/>
</dbReference>
<name>A0ABV1GDI1_9FIRM</name>
<keyword evidence="5" id="KW-1185">Reference proteome</keyword>
<dbReference type="PRINTS" id="PR00469">
    <property type="entry name" value="PNDRDTASEII"/>
</dbReference>
<feature type="domain" description="FAD/NAD(P)-binding" evidence="3">
    <location>
        <begin position="6"/>
        <end position="269"/>
    </location>
</feature>
<dbReference type="InterPro" id="IPR036188">
    <property type="entry name" value="FAD/NAD-bd_sf"/>
</dbReference>
<accession>A0ABV1GDI1</accession>
<evidence type="ECO:0000256" key="1">
    <source>
        <dbReference type="ARBA" id="ARBA00022630"/>
    </source>
</evidence>
<dbReference type="Gene3D" id="3.50.50.60">
    <property type="entry name" value="FAD/NAD(P)-binding domain"/>
    <property type="match status" value="2"/>
</dbReference>
<evidence type="ECO:0000256" key="2">
    <source>
        <dbReference type="ARBA" id="ARBA00023002"/>
    </source>
</evidence>
<reference evidence="4 5" key="1">
    <citation type="submission" date="2024-03" db="EMBL/GenBank/DDBJ databases">
        <title>Human intestinal bacterial collection.</title>
        <authorList>
            <person name="Pauvert C."/>
            <person name="Hitch T.C.A."/>
            <person name="Clavel T."/>
        </authorList>
    </citation>
    <scope>NUCLEOTIDE SEQUENCE [LARGE SCALE GENOMIC DNA]</scope>
    <source>
        <strain evidence="4 5">CLA-JM-H11</strain>
    </source>
</reference>
<dbReference type="Proteomes" id="UP001477672">
    <property type="component" value="Unassembled WGS sequence"/>
</dbReference>
<dbReference type="PRINTS" id="PR00368">
    <property type="entry name" value="FADPNR"/>
</dbReference>
<protein>
    <submittedName>
        <fullName evidence="4">FAD-dependent oxidoreductase</fullName>
    </submittedName>
</protein>
<dbReference type="InterPro" id="IPR023753">
    <property type="entry name" value="FAD/NAD-binding_dom"/>
</dbReference>